<keyword evidence="2" id="KW-0677">Repeat</keyword>
<dbReference type="AlphaFoldDB" id="A0A1C7NMZ4"/>
<accession>A0A1C7NMZ4</accession>
<evidence type="ECO:0000259" key="6">
    <source>
        <dbReference type="PROSITE" id="PS50157"/>
    </source>
</evidence>
<evidence type="ECO:0000313" key="8">
    <source>
        <dbReference type="Proteomes" id="UP000093000"/>
    </source>
</evidence>
<reference evidence="7 8" key="1">
    <citation type="submission" date="2016-03" db="EMBL/GenBank/DDBJ databases">
        <title>Choanephora cucurbitarum.</title>
        <authorList>
            <person name="Min B."/>
            <person name="Park H."/>
            <person name="Park J.-H."/>
            <person name="Shin H.-D."/>
            <person name="Choi I.-G."/>
        </authorList>
    </citation>
    <scope>NUCLEOTIDE SEQUENCE [LARGE SCALE GENOMIC DNA]</scope>
    <source>
        <strain evidence="7 8">KUS-F28377</strain>
    </source>
</reference>
<evidence type="ECO:0000256" key="5">
    <source>
        <dbReference type="PROSITE-ProRule" id="PRU00042"/>
    </source>
</evidence>
<dbReference type="GO" id="GO:0008270">
    <property type="term" value="F:zinc ion binding"/>
    <property type="evidence" value="ECO:0007669"/>
    <property type="project" value="UniProtKB-KW"/>
</dbReference>
<dbReference type="GO" id="GO:0000981">
    <property type="term" value="F:DNA-binding transcription factor activity, RNA polymerase II-specific"/>
    <property type="evidence" value="ECO:0007669"/>
    <property type="project" value="TreeGrafter"/>
</dbReference>
<keyword evidence="8" id="KW-1185">Reference proteome</keyword>
<keyword evidence="1" id="KW-0479">Metal-binding</keyword>
<feature type="domain" description="C2H2-type" evidence="6">
    <location>
        <begin position="247"/>
        <end position="271"/>
    </location>
</feature>
<dbReference type="PANTHER" id="PTHR24408:SF58">
    <property type="entry name" value="TRANSCRIPTION FACTOR (TFIIIA), PUTATIVE (AFU_ORTHOLOGUE AFUA_1G05150)-RELATED"/>
    <property type="match status" value="1"/>
</dbReference>
<dbReference type="GO" id="GO:0005634">
    <property type="term" value="C:nucleus"/>
    <property type="evidence" value="ECO:0007669"/>
    <property type="project" value="TreeGrafter"/>
</dbReference>
<keyword evidence="4" id="KW-0862">Zinc</keyword>
<dbReference type="Pfam" id="PF00096">
    <property type="entry name" value="zf-C2H2"/>
    <property type="match status" value="1"/>
</dbReference>
<dbReference type="EMBL" id="LUGH01000047">
    <property type="protein sequence ID" value="OBZ90467.1"/>
    <property type="molecule type" value="Genomic_DNA"/>
</dbReference>
<evidence type="ECO:0000256" key="1">
    <source>
        <dbReference type="ARBA" id="ARBA00022723"/>
    </source>
</evidence>
<dbReference type="InterPro" id="IPR013087">
    <property type="entry name" value="Znf_C2H2_type"/>
</dbReference>
<dbReference type="PROSITE" id="PS00028">
    <property type="entry name" value="ZINC_FINGER_C2H2_1"/>
    <property type="match status" value="1"/>
</dbReference>
<dbReference type="Gene3D" id="3.30.160.60">
    <property type="entry name" value="Classic Zinc Finger"/>
    <property type="match status" value="1"/>
</dbReference>
<sequence>MSSMNVYYDNSSSVHPNYSYYNNTQLLYSLGSPPLSHQAQPAYSYLAPSLPSPNAQCNQNCCSMNQASQYEVTHQADSHKFMYYMPPSSSTQLYGHSNDESRSNMLQDDSVSIIASSDMQYNSPSSISQPSPSLLSVTPPQNNNNDFGVMQHYYSTPSPQMPELSTYNTEANMFAGQQAMESLFAPVYPSSGSSIPSMYTRPKGSKMNSVDVTEKRHICRICNHRSKRRHNLIEHMLTHDPNRPKSFSCSVCSRPFARKYDMKRHEKIHRR</sequence>
<name>A0A1C7NMZ4_9FUNG</name>
<dbReference type="PROSITE" id="PS50157">
    <property type="entry name" value="ZINC_FINGER_C2H2_2"/>
    <property type="match status" value="2"/>
</dbReference>
<keyword evidence="3 5" id="KW-0863">Zinc-finger</keyword>
<dbReference type="Proteomes" id="UP000093000">
    <property type="component" value="Unassembled WGS sequence"/>
</dbReference>
<gene>
    <name evidence="7" type="ORF">A0J61_01477</name>
</gene>
<evidence type="ECO:0000256" key="2">
    <source>
        <dbReference type="ARBA" id="ARBA00022737"/>
    </source>
</evidence>
<organism evidence="7 8">
    <name type="scientific">Choanephora cucurbitarum</name>
    <dbReference type="NCBI Taxonomy" id="101091"/>
    <lineage>
        <taxon>Eukaryota</taxon>
        <taxon>Fungi</taxon>
        <taxon>Fungi incertae sedis</taxon>
        <taxon>Mucoromycota</taxon>
        <taxon>Mucoromycotina</taxon>
        <taxon>Mucoromycetes</taxon>
        <taxon>Mucorales</taxon>
        <taxon>Mucorineae</taxon>
        <taxon>Choanephoraceae</taxon>
        <taxon>Choanephoroideae</taxon>
        <taxon>Choanephora</taxon>
    </lineage>
</organism>
<comment type="caution">
    <text evidence="7">The sequence shown here is derived from an EMBL/GenBank/DDBJ whole genome shotgun (WGS) entry which is preliminary data.</text>
</comment>
<evidence type="ECO:0000256" key="3">
    <source>
        <dbReference type="ARBA" id="ARBA00022771"/>
    </source>
</evidence>
<protein>
    <recommendedName>
        <fullName evidence="6">C2H2-type domain-containing protein</fullName>
    </recommendedName>
</protein>
<feature type="domain" description="C2H2-type" evidence="6">
    <location>
        <begin position="217"/>
        <end position="244"/>
    </location>
</feature>
<dbReference type="OrthoDB" id="8117402at2759"/>
<dbReference type="SUPFAM" id="SSF57667">
    <property type="entry name" value="beta-beta-alpha zinc fingers"/>
    <property type="match status" value="1"/>
</dbReference>
<evidence type="ECO:0000313" key="7">
    <source>
        <dbReference type="EMBL" id="OBZ90467.1"/>
    </source>
</evidence>
<evidence type="ECO:0000256" key="4">
    <source>
        <dbReference type="ARBA" id="ARBA00022833"/>
    </source>
</evidence>
<dbReference type="InParanoid" id="A0A1C7NMZ4"/>
<dbReference type="GO" id="GO:0043565">
    <property type="term" value="F:sequence-specific DNA binding"/>
    <property type="evidence" value="ECO:0007669"/>
    <property type="project" value="TreeGrafter"/>
</dbReference>
<dbReference type="InterPro" id="IPR036236">
    <property type="entry name" value="Znf_C2H2_sf"/>
</dbReference>
<dbReference type="PANTHER" id="PTHR24408">
    <property type="entry name" value="ZINC FINGER PROTEIN"/>
    <property type="match status" value="1"/>
</dbReference>
<dbReference type="STRING" id="101091.A0A1C7NMZ4"/>
<proteinExistence type="predicted"/>
<dbReference type="SMART" id="SM00355">
    <property type="entry name" value="ZnF_C2H2"/>
    <property type="match status" value="2"/>
</dbReference>